<comment type="caution">
    <text evidence="1">The sequence shown here is derived from an EMBL/GenBank/DDBJ whole genome shotgun (WGS) entry which is preliminary data.</text>
</comment>
<keyword evidence="2" id="KW-1185">Reference proteome</keyword>
<protein>
    <submittedName>
        <fullName evidence="1">Uncharacterized protein</fullName>
    </submittedName>
</protein>
<gene>
    <name evidence="1" type="ORF">A0H81_02959</name>
</gene>
<evidence type="ECO:0000313" key="2">
    <source>
        <dbReference type="Proteomes" id="UP000092993"/>
    </source>
</evidence>
<dbReference type="AlphaFoldDB" id="A0A1C7MHF9"/>
<reference evidence="1 2" key="1">
    <citation type="submission" date="2016-03" db="EMBL/GenBank/DDBJ databases">
        <title>Whole genome sequencing of Grifola frondosa 9006-11.</title>
        <authorList>
            <person name="Min B."/>
            <person name="Park H."/>
            <person name="Kim J.-G."/>
            <person name="Cho H."/>
            <person name="Oh Y.-L."/>
            <person name="Kong W.-S."/>
            <person name="Choi I.-G."/>
        </authorList>
    </citation>
    <scope>NUCLEOTIDE SEQUENCE [LARGE SCALE GENOMIC DNA]</scope>
    <source>
        <strain evidence="1 2">9006-11</strain>
    </source>
</reference>
<organism evidence="1 2">
    <name type="scientific">Grifola frondosa</name>
    <name type="common">Maitake</name>
    <name type="synonym">Polyporus frondosus</name>
    <dbReference type="NCBI Taxonomy" id="5627"/>
    <lineage>
        <taxon>Eukaryota</taxon>
        <taxon>Fungi</taxon>
        <taxon>Dikarya</taxon>
        <taxon>Basidiomycota</taxon>
        <taxon>Agaricomycotina</taxon>
        <taxon>Agaricomycetes</taxon>
        <taxon>Polyporales</taxon>
        <taxon>Grifolaceae</taxon>
        <taxon>Grifola</taxon>
    </lineage>
</organism>
<sequence length="126" mass="14148">MLFVPSILLTGKLSSRAVVEIFDWRLFVNSSPSNASGNLALLTGPPNFQSTSIRRRVTIADEIFPPRKCCLVKASVSPVIETSYRIKGTDTIQNAMGAWIADERLWNNCQIAELLEEHRLLRHPQL</sequence>
<dbReference type="EMBL" id="LUGG01000003">
    <property type="protein sequence ID" value="OBZ76252.1"/>
    <property type="molecule type" value="Genomic_DNA"/>
</dbReference>
<name>A0A1C7MHF9_GRIFR</name>
<accession>A0A1C7MHF9</accession>
<dbReference type="Proteomes" id="UP000092993">
    <property type="component" value="Unassembled WGS sequence"/>
</dbReference>
<evidence type="ECO:0000313" key="1">
    <source>
        <dbReference type="EMBL" id="OBZ76252.1"/>
    </source>
</evidence>
<proteinExistence type="predicted"/>